<gene>
    <name evidence="2" type="ORF">URODEC1_LOCUS82860</name>
    <name evidence="3" type="ORF">URODEC1_LOCUS83680</name>
</gene>
<keyword evidence="1" id="KW-0812">Transmembrane</keyword>
<evidence type="ECO:0000313" key="4">
    <source>
        <dbReference type="Proteomes" id="UP001497457"/>
    </source>
</evidence>
<evidence type="ECO:0000256" key="1">
    <source>
        <dbReference type="SAM" id="Phobius"/>
    </source>
</evidence>
<dbReference type="Proteomes" id="UP001497457">
    <property type="component" value="Chromosome 31b"/>
</dbReference>
<evidence type="ECO:0000313" key="2">
    <source>
        <dbReference type="EMBL" id="CAL5033888.1"/>
    </source>
</evidence>
<sequence>MAVEGGERTSLRWCLTIARCMAAAVVAALAGVVVLLVLSTGLHPESISLSVTHGHIQAAQVLWSKRELFLSHYRRYHDRNLTMYEAARSLDFWVSMNVLQRGGAGATKNCTITTVGVFDMPNAPSFLGMVKINTLQVNKDVCQDPHHHHPGALDRWITINNQSTLDYIAQTYGGMNEFTAMLQVNMTIINTSGKEESTSHYCWPVTIGHSRSTTAEAITCKPSNNINYAADAGWLAPPPPPPLSPPPPPPLEIIW</sequence>
<name>A0ABC9D8D0_9POAL</name>
<feature type="transmembrane region" description="Helical" evidence="1">
    <location>
        <begin position="21"/>
        <end position="42"/>
    </location>
</feature>
<dbReference type="EMBL" id="OZ075141">
    <property type="protein sequence ID" value="CAL5033888.1"/>
    <property type="molecule type" value="Genomic_DNA"/>
</dbReference>
<protein>
    <submittedName>
        <fullName evidence="2">Uncharacterized protein</fullName>
    </submittedName>
</protein>
<evidence type="ECO:0000313" key="3">
    <source>
        <dbReference type="EMBL" id="CAL5035861.1"/>
    </source>
</evidence>
<dbReference type="Proteomes" id="UP001497457">
    <property type="component" value="Chromosome 32b"/>
</dbReference>
<dbReference type="PANTHER" id="PTHR36480:SF10">
    <property type="entry name" value="LATE EMBRYOGENESIS ABUNDANT PROTEIN LEA-2 SUBGROUP DOMAIN-CONTAINING PROTEIN"/>
    <property type="match status" value="1"/>
</dbReference>
<organism evidence="2 4">
    <name type="scientific">Urochloa decumbens</name>
    <dbReference type="NCBI Taxonomy" id="240449"/>
    <lineage>
        <taxon>Eukaryota</taxon>
        <taxon>Viridiplantae</taxon>
        <taxon>Streptophyta</taxon>
        <taxon>Embryophyta</taxon>
        <taxon>Tracheophyta</taxon>
        <taxon>Spermatophyta</taxon>
        <taxon>Magnoliopsida</taxon>
        <taxon>Liliopsida</taxon>
        <taxon>Poales</taxon>
        <taxon>Poaceae</taxon>
        <taxon>PACMAD clade</taxon>
        <taxon>Panicoideae</taxon>
        <taxon>Panicodae</taxon>
        <taxon>Paniceae</taxon>
        <taxon>Melinidinae</taxon>
        <taxon>Urochloa</taxon>
    </lineage>
</organism>
<keyword evidence="1" id="KW-0472">Membrane</keyword>
<reference evidence="2 4" key="1">
    <citation type="submission" date="2024-10" db="EMBL/GenBank/DDBJ databases">
        <authorList>
            <person name="Ryan C."/>
        </authorList>
    </citation>
    <scope>NUCLEOTIDE SEQUENCE [LARGE SCALE GENOMIC DNA]</scope>
</reference>
<dbReference type="EMBL" id="OZ075142">
    <property type="protein sequence ID" value="CAL5035861.1"/>
    <property type="molecule type" value="Genomic_DNA"/>
</dbReference>
<dbReference type="AlphaFoldDB" id="A0ABC9D8D0"/>
<keyword evidence="4" id="KW-1185">Reference proteome</keyword>
<proteinExistence type="predicted"/>
<dbReference type="PANTHER" id="PTHR36480">
    <property type="entry name" value="OS06G0118900 PROTEIN-RELATED"/>
    <property type="match status" value="1"/>
</dbReference>
<keyword evidence="1" id="KW-1133">Transmembrane helix</keyword>
<accession>A0ABC9D8D0</accession>